<evidence type="ECO:0000259" key="1">
    <source>
        <dbReference type="Pfam" id="PF01266"/>
    </source>
</evidence>
<accession>A0ABD3P0B7</accession>
<proteinExistence type="predicted"/>
<protein>
    <recommendedName>
        <fullName evidence="1">FAD dependent oxidoreductase domain-containing protein</fullName>
    </recommendedName>
</protein>
<dbReference type="Gene3D" id="3.50.50.60">
    <property type="entry name" value="FAD/NAD(P)-binding domain"/>
    <property type="match status" value="2"/>
</dbReference>
<feature type="domain" description="FAD dependent oxidoreductase" evidence="1">
    <location>
        <begin position="147"/>
        <end position="227"/>
    </location>
</feature>
<dbReference type="PANTHER" id="PTHR13847:SF150">
    <property type="entry name" value="OXIDOREDUCTASE TDA3-RELATED"/>
    <property type="match status" value="1"/>
</dbReference>
<sequence length="244" mass="26139">MTKPNATARSDEICIDFLFREKDSRIPGREVLPSVAEQTEVPTSSPIDQRLLLLGENSYLVGSKLVIGKVVEALLDKDGTVCGVKLEDGSTIDADALAIACGPWTEAARNWFGPEVKAKIPRMMGVKYSYSIATGFPDAAVLVTESPGNEEVRPEMVNRLIDATKKTSSELGDIPPRTKQSCYLPTTDNGIPLIGEVPGVKGAFIAAGHGCWGILNGPATGEAIAELLIEGNAKHVDLKRFQFS</sequence>
<evidence type="ECO:0000313" key="3">
    <source>
        <dbReference type="Proteomes" id="UP001530400"/>
    </source>
</evidence>
<organism evidence="2 3">
    <name type="scientific">Cyclotella atomus</name>
    <dbReference type="NCBI Taxonomy" id="382360"/>
    <lineage>
        <taxon>Eukaryota</taxon>
        <taxon>Sar</taxon>
        <taxon>Stramenopiles</taxon>
        <taxon>Ochrophyta</taxon>
        <taxon>Bacillariophyta</taxon>
        <taxon>Coscinodiscophyceae</taxon>
        <taxon>Thalassiosirophycidae</taxon>
        <taxon>Stephanodiscales</taxon>
        <taxon>Stephanodiscaceae</taxon>
        <taxon>Cyclotella</taxon>
    </lineage>
</organism>
<dbReference type="Proteomes" id="UP001530400">
    <property type="component" value="Unassembled WGS sequence"/>
</dbReference>
<dbReference type="AlphaFoldDB" id="A0ABD3P0B7"/>
<dbReference type="InterPro" id="IPR036188">
    <property type="entry name" value="FAD/NAD-bd_sf"/>
</dbReference>
<dbReference type="InterPro" id="IPR006076">
    <property type="entry name" value="FAD-dep_OxRdtase"/>
</dbReference>
<dbReference type="PANTHER" id="PTHR13847">
    <property type="entry name" value="SARCOSINE DEHYDROGENASE-RELATED"/>
    <property type="match status" value="1"/>
</dbReference>
<name>A0ABD3P0B7_9STRA</name>
<gene>
    <name evidence="2" type="ORF">ACHAWO_012110</name>
</gene>
<evidence type="ECO:0000313" key="2">
    <source>
        <dbReference type="EMBL" id="KAL3781277.1"/>
    </source>
</evidence>
<dbReference type="Pfam" id="PF01266">
    <property type="entry name" value="DAO"/>
    <property type="match status" value="1"/>
</dbReference>
<dbReference type="EMBL" id="JALLPJ020000853">
    <property type="protein sequence ID" value="KAL3781277.1"/>
    <property type="molecule type" value="Genomic_DNA"/>
</dbReference>
<comment type="caution">
    <text evidence="2">The sequence shown here is derived from an EMBL/GenBank/DDBJ whole genome shotgun (WGS) entry which is preliminary data.</text>
</comment>
<keyword evidence="3" id="KW-1185">Reference proteome</keyword>
<reference evidence="2 3" key="1">
    <citation type="submission" date="2024-10" db="EMBL/GenBank/DDBJ databases">
        <title>Updated reference genomes for cyclostephanoid diatoms.</title>
        <authorList>
            <person name="Roberts W.R."/>
            <person name="Alverson A.J."/>
        </authorList>
    </citation>
    <scope>NUCLEOTIDE SEQUENCE [LARGE SCALE GENOMIC DNA]</scope>
    <source>
        <strain evidence="2 3">AJA010-31</strain>
    </source>
</reference>
<dbReference type="SUPFAM" id="SSF51905">
    <property type="entry name" value="FAD/NAD(P)-binding domain"/>
    <property type="match status" value="1"/>
</dbReference>